<evidence type="ECO:0000256" key="6">
    <source>
        <dbReference type="ARBA" id="ARBA00023002"/>
    </source>
</evidence>
<dbReference type="SUPFAM" id="SSF54292">
    <property type="entry name" value="2Fe-2S ferredoxin-like"/>
    <property type="match status" value="1"/>
</dbReference>
<dbReference type="InterPro" id="IPR001433">
    <property type="entry name" value="OxRdtase_FAD/NAD-bd"/>
</dbReference>
<comment type="caution">
    <text evidence="11">The sequence shown here is derived from an EMBL/GenBank/DDBJ whole genome shotgun (WGS) entry which is preliminary data.</text>
</comment>
<evidence type="ECO:0000256" key="3">
    <source>
        <dbReference type="ARBA" id="ARBA00022714"/>
    </source>
</evidence>
<sequence length="364" mass="38794">MSLTDTAPTASAADRIRELGVDLPVSRVVRETADAVSISFAVPDAHVEEFSYRPGQFVTVRVPAGPGDGDRYARSYSLSSAPGLDRELTITVKRTPGGRASGWLVDNAREGMTLRVLAPAGLFTPADLDHDLLLWAAGSGITPVFSIARAALARGAGAVTLVACHRDAEQEIFGDRLAELVRRHPDRFTVITRLSSETGRLTSDAVQDLAAGRPWDEAFVCGPAGFMDTVRAGLRELREKAGAAAGTDAAPVHVEEFTSIEGDPFVLEELATGTAAFEATVALDGATHEVEWPAQATLVDVLLGRGIRVPYSCREGDCGSCMSKLRRGRVEMACTDALEPEDIEDGYILACQARPTEGPLDVEF</sequence>
<accession>A0A147EX60</accession>
<dbReference type="PRINTS" id="PR00409">
    <property type="entry name" value="PHDIOXRDTASE"/>
</dbReference>
<dbReference type="Pfam" id="PF00175">
    <property type="entry name" value="NAD_binding_1"/>
    <property type="match status" value="1"/>
</dbReference>
<dbReference type="Gene3D" id="3.40.50.80">
    <property type="entry name" value="Nucleotide-binding domain of ferredoxin-NADP reductase (FNR) module"/>
    <property type="match status" value="1"/>
</dbReference>
<dbReference type="Gene3D" id="3.10.20.30">
    <property type="match status" value="1"/>
</dbReference>
<dbReference type="InterPro" id="IPR006058">
    <property type="entry name" value="2Fe2S_fd_BS"/>
</dbReference>
<dbReference type="RefSeq" id="WP_058623722.1">
    <property type="nucleotide sequence ID" value="NZ_LDRT01000052.1"/>
</dbReference>
<evidence type="ECO:0000256" key="2">
    <source>
        <dbReference type="ARBA" id="ARBA00022630"/>
    </source>
</evidence>
<dbReference type="Gene3D" id="2.40.30.10">
    <property type="entry name" value="Translation factors"/>
    <property type="match status" value="1"/>
</dbReference>
<dbReference type="InterPro" id="IPR050415">
    <property type="entry name" value="MRET"/>
</dbReference>
<dbReference type="InterPro" id="IPR017927">
    <property type="entry name" value="FAD-bd_FR_type"/>
</dbReference>
<dbReference type="PROSITE" id="PS51384">
    <property type="entry name" value="FAD_FR"/>
    <property type="match status" value="1"/>
</dbReference>
<dbReference type="PANTHER" id="PTHR47354:SF8">
    <property type="entry name" value="1,2-PHENYLACETYL-COA EPOXIDASE, SUBUNIT E"/>
    <property type="match status" value="1"/>
</dbReference>
<comment type="cofactor">
    <cofactor evidence="1">
        <name>FAD</name>
        <dbReference type="ChEBI" id="CHEBI:57692"/>
    </cofactor>
</comment>
<keyword evidence="2" id="KW-0285">Flavoprotein</keyword>
<evidence type="ECO:0000259" key="10">
    <source>
        <dbReference type="PROSITE" id="PS51384"/>
    </source>
</evidence>
<dbReference type="InterPro" id="IPR008333">
    <property type="entry name" value="Cbr1-like_FAD-bd_dom"/>
</dbReference>
<dbReference type="SUPFAM" id="SSF52343">
    <property type="entry name" value="Ferredoxin reductase-like, C-terminal NADP-linked domain"/>
    <property type="match status" value="1"/>
</dbReference>
<evidence type="ECO:0000256" key="1">
    <source>
        <dbReference type="ARBA" id="ARBA00001974"/>
    </source>
</evidence>
<dbReference type="InterPro" id="IPR036010">
    <property type="entry name" value="2Fe-2S_ferredoxin-like_sf"/>
</dbReference>
<evidence type="ECO:0000313" key="12">
    <source>
        <dbReference type="Proteomes" id="UP000075025"/>
    </source>
</evidence>
<dbReference type="EMBL" id="LDRT01000052">
    <property type="protein sequence ID" value="KTR94520.1"/>
    <property type="molecule type" value="Genomic_DNA"/>
</dbReference>
<keyword evidence="5" id="KW-0274">FAD</keyword>
<dbReference type="InterPro" id="IPR039261">
    <property type="entry name" value="FNR_nucleotide-bd"/>
</dbReference>
<name>A0A147EX60_MICTE</name>
<feature type="domain" description="FAD-binding FR-type" evidence="10">
    <location>
        <begin position="18"/>
        <end position="126"/>
    </location>
</feature>
<dbReference type="PANTHER" id="PTHR47354">
    <property type="entry name" value="NADH OXIDOREDUCTASE HCR"/>
    <property type="match status" value="1"/>
</dbReference>
<dbReference type="GO" id="GO:0046872">
    <property type="term" value="F:metal ion binding"/>
    <property type="evidence" value="ECO:0007669"/>
    <property type="project" value="UniProtKB-KW"/>
</dbReference>
<dbReference type="GO" id="GO:0050660">
    <property type="term" value="F:flavin adenine dinucleotide binding"/>
    <property type="evidence" value="ECO:0007669"/>
    <property type="project" value="TreeGrafter"/>
</dbReference>
<dbReference type="GO" id="GO:0016491">
    <property type="term" value="F:oxidoreductase activity"/>
    <property type="evidence" value="ECO:0007669"/>
    <property type="project" value="UniProtKB-KW"/>
</dbReference>
<proteinExistence type="predicted"/>
<dbReference type="SUPFAM" id="SSF63380">
    <property type="entry name" value="Riboflavin synthase domain-like"/>
    <property type="match status" value="1"/>
</dbReference>
<keyword evidence="7" id="KW-0408">Iron</keyword>
<dbReference type="PATRIC" id="fig|2033.6.peg.2880"/>
<keyword evidence="6" id="KW-0560">Oxidoreductase</keyword>
<dbReference type="CDD" id="cd00207">
    <property type="entry name" value="fer2"/>
    <property type="match status" value="1"/>
</dbReference>
<evidence type="ECO:0000313" key="11">
    <source>
        <dbReference type="EMBL" id="KTR94520.1"/>
    </source>
</evidence>
<reference evidence="11 12" key="1">
    <citation type="journal article" date="2016" name="Front. Microbiol.">
        <title>Genomic Resource of Rice Seed Associated Bacteria.</title>
        <authorList>
            <person name="Midha S."/>
            <person name="Bansal K."/>
            <person name="Sharma S."/>
            <person name="Kumar N."/>
            <person name="Patil P.P."/>
            <person name="Chaudhry V."/>
            <person name="Patil P.B."/>
        </authorList>
    </citation>
    <scope>NUCLEOTIDE SEQUENCE [LARGE SCALE GENOMIC DNA]</scope>
    <source>
        <strain evidence="11 12">NS220</strain>
    </source>
</reference>
<dbReference type="AlphaFoldDB" id="A0A147EX60"/>
<feature type="domain" description="2Fe-2S ferredoxin-type" evidence="9">
    <location>
        <begin position="277"/>
        <end position="364"/>
    </location>
</feature>
<dbReference type="PROSITE" id="PS00197">
    <property type="entry name" value="2FE2S_FER_1"/>
    <property type="match status" value="1"/>
</dbReference>
<evidence type="ECO:0000256" key="5">
    <source>
        <dbReference type="ARBA" id="ARBA00022827"/>
    </source>
</evidence>
<evidence type="ECO:0000256" key="4">
    <source>
        <dbReference type="ARBA" id="ARBA00022723"/>
    </source>
</evidence>
<evidence type="ECO:0000256" key="7">
    <source>
        <dbReference type="ARBA" id="ARBA00023004"/>
    </source>
</evidence>
<dbReference type="InterPro" id="IPR017938">
    <property type="entry name" value="Riboflavin_synthase-like_b-brl"/>
</dbReference>
<evidence type="ECO:0000256" key="8">
    <source>
        <dbReference type="ARBA" id="ARBA00023014"/>
    </source>
</evidence>
<organism evidence="11 12">
    <name type="scientific">Microbacterium testaceum</name>
    <name type="common">Aureobacterium testaceum</name>
    <name type="synonym">Brevibacterium testaceum</name>
    <dbReference type="NCBI Taxonomy" id="2033"/>
    <lineage>
        <taxon>Bacteria</taxon>
        <taxon>Bacillati</taxon>
        <taxon>Actinomycetota</taxon>
        <taxon>Actinomycetes</taxon>
        <taxon>Micrococcales</taxon>
        <taxon>Microbacteriaceae</taxon>
        <taxon>Microbacterium</taxon>
    </lineage>
</organism>
<dbReference type="GO" id="GO:0051537">
    <property type="term" value="F:2 iron, 2 sulfur cluster binding"/>
    <property type="evidence" value="ECO:0007669"/>
    <property type="project" value="UniProtKB-KW"/>
</dbReference>
<keyword evidence="8" id="KW-0411">Iron-sulfur</keyword>
<dbReference type="Pfam" id="PF00970">
    <property type="entry name" value="FAD_binding_6"/>
    <property type="match status" value="1"/>
</dbReference>
<keyword evidence="3" id="KW-0001">2Fe-2S</keyword>
<dbReference type="Proteomes" id="UP000075025">
    <property type="component" value="Unassembled WGS sequence"/>
</dbReference>
<dbReference type="OrthoDB" id="9796486at2"/>
<dbReference type="CDD" id="cd06214">
    <property type="entry name" value="PA_degradation_oxidoreductase_like"/>
    <property type="match status" value="1"/>
</dbReference>
<protein>
    <submittedName>
        <fullName evidence="11">Uncharacterized protein</fullName>
    </submittedName>
</protein>
<evidence type="ECO:0000259" key="9">
    <source>
        <dbReference type="PROSITE" id="PS51085"/>
    </source>
</evidence>
<dbReference type="InterPro" id="IPR001041">
    <property type="entry name" value="2Fe-2S_ferredoxin-type"/>
</dbReference>
<gene>
    <name evidence="11" type="ORF">NS220_08935</name>
</gene>
<dbReference type="InterPro" id="IPR012675">
    <property type="entry name" value="Beta-grasp_dom_sf"/>
</dbReference>
<dbReference type="PROSITE" id="PS51085">
    <property type="entry name" value="2FE2S_FER_2"/>
    <property type="match status" value="1"/>
</dbReference>
<dbReference type="Pfam" id="PF00111">
    <property type="entry name" value="Fer2"/>
    <property type="match status" value="1"/>
</dbReference>
<keyword evidence="4" id="KW-0479">Metal-binding</keyword>